<name>A0ABM8WZ77_9BURK</name>
<dbReference type="Gene3D" id="3.20.20.140">
    <property type="entry name" value="Metal-dependent hydrolases"/>
    <property type="match status" value="1"/>
</dbReference>
<organism evidence="2 3">
    <name type="scientific">Cupriavidus pampae</name>
    <dbReference type="NCBI Taxonomy" id="659251"/>
    <lineage>
        <taxon>Bacteria</taxon>
        <taxon>Pseudomonadati</taxon>
        <taxon>Pseudomonadota</taxon>
        <taxon>Betaproteobacteria</taxon>
        <taxon>Burkholderiales</taxon>
        <taxon>Burkholderiaceae</taxon>
        <taxon>Cupriavidus</taxon>
    </lineage>
</organism>
<dbReference type="RefSeq" id="WP_223988929.1">
    <property type="nucleotide sequence ID" value="NZ_CAJZAG010000005.1"/>
</dbReference>
<proteinExistence type="predicted"/>
<dbReference type="EMBL" id="CAJZAG010000005">
    <property type="protein sequence ID" value="CAG9172875.1"/>
    <property type="molecule type" value="Genomic_DNA"/>
</dbReference>
<evidence type="ECO:0000313" key="2">
    <source>
        <dbReference type="EMBL" id="CAG9172875.1"/>
    </source>
</evidence>
<evidence type="ECO:0000259" key="1">
    <source>
        <dbReference type="Pfam" id="PF04909"/>
    </source>
</evidence>
<sequence length="280" mass="30180">MTTRNHDDTPSHDGIWDCHTHIFGPYAEHPLPPDAVYRPPAAPFSALRALHRALGISHGVLVQGACYADDHDAVLTALDGADGNYRGVALISPDVDEDHLHQMHARGVRGIRLGLMSHLGGKPDAGRMVAQLERIQPYGWHALLHGEVGDVVEALDVLAPQGVTLVIDHMARVDAAKGIDYPAFAALELCLASPNIWIKLSGADRITGGAAPYEAALPIARRLLAAAPERAIWGTDWPHPNIAYPVPDEGVLLAWIRRVCEEVVGSADAVLRTNPPRLYA</sequence>
<dbReference type="PANTHER" id="PTHR35563">
    <property type="entry name" value="BARREL METAL-DEPENDENT HYDROLASE, PUTATIVE (AFU_ORTHOLOGUE AFUA_1G16240)-RELATED"/>
    <property type="match status" value="1"/>
</dbReference>
<dbReference type="InterPro" id="IPR032466">
    <property type="entry name" value="Metal_Hydrolase"/>
</dbReference>
<dbReference type="PANTHER" id="PTHR35563:SF2">
    <property type="entry name" value="BARREL METAL-DEPENDENT HYDROLASE, PUTATIVE (AFU_ORTHOLOGUE AFUA_1G16240)-RELATED"/>
    <property type="match status" value="1"/>
</dbReference>
<dbReference type="GO" id="GO:0047554">
    <property type="term" value="F:2-pyrone-4,6-dicarboxylate lactonase activity"/>
    <property type="evidence" value="ECO:0007669"/>
    <property type="project" value="UniProtKB-EC"/>
</dbReference>
<dbReference type="SUPFAM" id="SSF51556">
    <property type="entry name" value="Metallo-dependent hydrolases"/>
    <property type="match status" value="1"/>
</dbReference>
<gene>
    <name evidence="2" type="primary">pmdD_2</name>
    <name evidence="2" type="ORF">LMG32289_02708</name>
</gene>
<accession>A0ABM8WZ77</accession>
<dbReference type="InterPro" id="IPR006680">
    <property type="entry name" value="Amidohydro-rel"/>
</dbReference>
<dbReference type="EC" id="3.1.1.57" evidence="2"/>
<keyword evidence="3" id="KW-1185">Reference proteome</keyword>
<dbReference type="InterPro" id="IPR052358">
    <property type="entry name" value="Aro_Compnd_Degr_Hydrolases"/>
</dbReference>
<reference evidence="2 3" key="1">
    <citation type="submission" date="2021-08" db="EMBL/GenBank/DDBJ databases">
        <authorList>
            <person name="Peeters C."/>
        </authorList>
    </citation>
    <scope>NUCLEOTIDE SEQUENCE [LARGE SCALE GENOMIC DNA]</scope>
    <source>
        <strain evidence="2 3">LMG 32289</strain>
    </source>
</reference>
<keyword evidence="2" id="KW-0378">Hydrolase</keyword>
<feature type="domain" description="Amidohydrolase-related" evidence="1">
    <location>
        <begin position="16"/>
        <end position="279"/>
    </location>
</feature>
<comment type="caution">
    <text evidence="2">The sequence shown here is derived from an EMBL/GenBank/DDBJ whole genome shotgun (WGS) entry which is preliminary data.</text>
</comment>
<dbReference type="Pfam" id="PF04909">
    <property type="entry name" value="Amidohydro_2"/>
    <property type="match status" value="1"/>
</dbReference>
<dbReference type="Proteomes" id="UP000706525">
    <property type="component" value="Unassembled WGS sequence"/>
</dbReference>
<evidence type="ECO:0000313" key="3">
    <source>
        <dbReference type="Proteomes" id="UP000706525"/>
    </source>
</evidence>
<protein>
    <submittedName>
        <fullName evidence="2">2-pyrone-4,6-dicarbaxylate hydrolase</fullName>
        <ecNumber evidence="2">3.1.1.57</ecNumber>
    </submittedName>
</protein>